<sequence length="279" mass="32062">MKISLFFLTKSRRLRDFLSLKKGAIIPKDALNRGCYRDVSPVISHFEILLDEQTTSTDVEGFILNKAIGSDAVIVFVDKTSTHLLSNVRNSILIVELGEFPHNTNYQNLIHPQIALALRTISHIIVKFSSFDNYKLLALPLRNFSGQDLSELARLHRDNWYASNYSELIEAQLVSLRKRVRPRRRSDMKNVYAVDDNKRFFSYGYEQHSRQATGRPHLPSCELSANFRFGAKIESTKHYNVSETEGDETTIKGTFIDCHGDSHDKKKKTHLNMFSSDFF</sequence>
<accession>A0A256FIU0</accession>
<protein>
    <submittedName>
        <fullName evidence="1">Uncharacterized protein</fullName>
    </submittedName>
</protein>
<evidence type="ECO:0000313" key="2">
    <source>
        <dbReference type="Proteomes" id="UP000215590"/>
    </source>
</evidence>
<dbReference type="AlphaFoldDB" id="A0A256FIU0"/>
<keyword evidence="2" id="KW-1185">Reference proteome</keyword>
<dbReference type="RefSeq" id="WP_094508209.1">
    <property type="nucleotide sequence ID" value="NZ_JBHEEK010000003.1"/>
</dbReference>
<organism evidence="1 2">
    <name type="scientific">Brucella thiophenivorans</name>
    <dbReference type="NCBI Taxonomy" id="571255"/>
    <lineage>
        <taxon>Bacteria</taxon>
        <taxon>Pseudomonadati</taxon>
        <taxon>Pseudomonadota</taxon>
        <taxon>Alphaproteobacteria</taxon>
        <taxon>Hyphomicrobiales</taxon>
        <taxon>Brucellaceae</taxon>
        <taxon>Brucella/Ochrobactrum group</taxon>
        <taxon>Brucella</taxon>
    </lineage>
</organism>
<comment type="caution">
    <text evidence="1">The sequence shown here is derived from an EMBL/GenBank/DDBJ whole genome shotgun (WGS) entry which is preliminary data.</text>
</comment>
<proteinExistence type="predicted"/>
<name>A0A256FIU0_9HYPH</name>
<dbReference type="EMBL" id="NNRJ01000051">
    <property type="protein sequence ID" value="OYR14764.1"/>
    <property type="molecule type" value="Genomic_DNA"/>
</dbReference>
<evidence type="ECO:0000313" key="1">
    <source>
        <dbReference type="EMBL" id="OYR14764.1"/>
    </source>
</evidence>
<gene>
    <name evidence="1" type="ORF">CEV31_3138</name>
</gene>
<dbReference type="Proteomes" id="UP000215590">
    <property type="component" value="Unassembled WGS sequence"/>
</dbReference>
<reference evidence="1 2" key="1">
    <citation type="submission" date="2017-07" db="EMBL/GenBank/DDBJ databases">
        <title>Phylogenetic study on the rhizospheric bacterium Ochrobactrum sp. A44.</title>
        <authorList>
            <person name="Krzyzanowska D.M."/>
            <person name="Ossowicki A."/>
            <person name="Rajewska M."/>
            <person name="Maciag T."/>
            <person name="Kaczynski Z."/>
            <person name="Czerwicka M."/>
            <person name="Jafra S."/>
        </authorList>
    </citation>
    <scope>NUCLEOTIDE SEQUENCE [LARGE SCALE GENOMIC DNA]</scope>
    <source>
        <strain evidence="1 2">DSM 7216</strain>
    </source>
</reference>
<dbReference type="OrthoDB" id="7061068at2"/>